<accession>A0A1L9N0H2</accession>
<feature type="region of interest" description="Disordered" evidence="1">
    <location>
        <begin position="1"/>
        <end position="45"/>
    </location>
</feature>
<dbReference type="Proteomes" id="UP000184304">
    <property type="component" value="Unassembled WGS sequence"/>
</dbReference>
<reference evidence="3" key="1">
    <citation type="journal article" date="2017" name="Genome Biol.">
        <title>Comparative genomics reveals high biological diversity and specific adaptations in the industrially and medically important fungal genus Aspergillus.</title>
        <authorList>
            <person name="de Vries R.P."/>
            <person name="Riley R."/>
            <person name="Wiebenga A."/>
            <person name="Aguilar-Osorio G."/>
            <person name="Amillis S."/>
            <person name="Uchima C.A."/>
            <person name="Anderluh G."/>
            <person name="Asadollahi M."/>
            <person name="Askin M."/>
            <person name="Barry K."/>
            <person name="Battaglia E."/>
            <person name="Bayram O."/>
            <person name="Benocci T."/>
            <person name="Braus-Stromeyer S.A."/>
            <person name="Caldana C."/>
            <person name="Canovas D."/>
            <person name="Cerqueira G.C."/>
            <person name="Chen F."/>
            <person name="Chen W."/>
            <person name="Choi C."/>
            <person name="Clum A."/>
            <person name="Dos Santos R.A."/>
            <person name="Damasio A.R."/>
            <person name="Diallinas G."/>
            <person name="Emri T."/>
            <person name="Fekete E."/>
            <person name="Flipphi M."/>
            <person name="Freyberg S."/>
            <person name="Gallo A."/>
            <person name="Gournas C."/>
            <person name="Habgood R."/>
            <person name="Hainaut M."/>
            <person name="Harispe M.L."/>
            <person name="Henrissat B."/>
            <person name="Hilden K.S."/>
            <person name="Hope R."/>
            <person name="Hossain A."/>
            <person name="Karabika E."/>
            <person name="Karaffa L."/>
            <person name="Karanyi Z."/>
            <person name="Krasevec N."/>
            <person name="Kuo A."/>
            <person name="Kusch H."/>
            <person name="LaButti K."/>
            <person name="Lagendijk E.L."/>
            <person name="Lapidus A."/>
            <person name="Levasseur A."/>
            <person name="Lindquist E."/>
            <person name="Lipzen A."/>
            <person name="Logrieco A.F."/>
            <person name="MacCabe A."/>
            <person name="Maekelae M.R."/>
            <person name="Malavazi I."/>
            <person name="Melin P."/>
            <person name="Meyer V."/>
            <person name="Mielnichuk N."/>
            <person name="Miskei M."/>
            <person name="Molnar A.P."/>
            <person name="Mule G."/>
            <person name="Ngan C.Y."/>
            <person name="Orejas M."/>
            <person name="Orosz E."/>
            <person name="Ouedraogo J.P."/>
            <person name="Overkamp K.M."/>
            <person name="Park H.-S."/>
            <person name="Perrone G."/>
            <person name="Piumi F."/>
            <person name="Punt P.J."/>
            <person name="Ram A.F."/>
            <person name="Ramon A."/>
            <person name="Rauscher S."/>
            <person name="Record E."/>
            <person name="Riano-Pachon D.M."/>
            <person name="Robert V."/>
            <person name="Roehrig J."/>
            <person name="Ruller R."/>
            <person name="Salamov A."/>
            <person name="Salih N.S."/>
            <person name="Samson R.A."/>
            <person name="Sandor E."/>
            <person name="Sanguinetti M."/>
            <person name="Schuetze T."/>
            <person name="Sepcic K."/>
            <person name="Shelest E."/>
            <person name="Sherlock G."/>
            <person name="Sophianopoulou V."/>
            <person name="Squina F.M."/>
            <person name="Sun H."/>
            <person name="Susca A."/>
            <person name="Todd R.B."/>
            <person name="Tsang A."/>
            <person name="Unkles S.E."/>
            <person name="van de Wiele N."/>
            <person name="van Rossen-Uffink D."/>
            <person name="Oliveira J.V."/>
            <person name="Vesth T.C."/>
            <person name="Visser J."/>
            <person name="Yu J.-H."/>
            <person name="Zhou M."/>
            <person name="Andersen M.R."/>
            <person name="Archer D.B."/>
            <person name="Baker S.E."/>
            <person name="Benoit I."/>
            <person name="Brakhage A.A."/>
            <person name="Braus G.H."/>
            <person name="Fischer R."/>
            <person name="Frisvad J.C."/>
            <person name="Goldman G.H."/>
            <person name="Houbraken J."/>
            <person name="Oakley B."/>
            <person name="Pocsi I."/>
            <person name="Scazzocchio C."/>
            <person name="Seiboth B."/>
            <person name="vanKuyk P.A."/>
            <person name="Wortman J."/>
            <person name="Dyer P.S."/>
            <person name="Grigoriev I.V."/>
        </authorList>
    </citation>
    <scope>NUCLEOTIDE SEQUENCE [LARGE SCALE GENOMIC DNA]</scope>
    <source>
        <strain evidence="3">CBS 134.48</strain>
    </source>
</reference>
<evidence type="ECO:0000256" key="1">
    <source>
        <dbReference type="SAM" id="MobiDB-lite"/>
    </source>
</evidence>
<organism evidence="2 3">
    <name type="scientific">Aspergillus tubingensis (strain CBS 134.48)</name>
    <dbReference type="NCBI Taxonomy" id="767770"/>
    <lineage>
        <taxon>Eukaryota</taxon>
        <taxon>Fungi</taxon>
        <taxon>Dikarya</taxon>
        <taxon>Ascomycota</taxon>
        <taxon>Pezizomycotina</taxon>
        <taxon>Eurotiomycetes</taxon>
        <taxon>Eurotiomycetidae</taxon>
        <taxon>Eurotiales</taxon>
        <taxon>Aspergillaceae</taxon>
        <taxon>Aspergillus</taxon>
        <taxon>Aspergillus subgen. Circumdati</taxon>
    </lineage>
</organism>
<dbReference type="VEuPathDB" id="FungiDB:ASPTUDRAFT_44122"/>
<dbReference type="AlphaFoldDB" id="A0A1L9N0H2"/>
<gene>
    <name evidence="2" type="ORF">ASPTUDRAFT_44122</name>
</gene>
<sequence length="63" mass="6872">MQSSPVDNARPHVVAKRPTSEEPNAPPDVKRSRSSDDGEAPPIRSIFAATRMVPFPKKVCSDL</sequence>
<proteinExistence type="predicted"/>
<dbReference type="EMBL" id="KV878204">
    <property type="protein sequence ID" value="OJI82807.1"/>
    <property type="molecule type" value="Genomic_DNA"/>
</dbReference>
<protein>
    <submittedName>
        <fullName evidence="2">Uncharacterized protein</fullName>
    </submittedName>
</protein>
<name>A0A1L9N0H2_ASPTC</name>
<evidence type="ECO:0000313" key="3">
    <source>
        <dbReference type="Proteomes" id="UP000184304"/>
    </source>
</evidence>
<evidence type="ECO:0000313" key="2">
    <source>
        <dbReference type="EMBL" id="OJI82807.1"/>
    </source>
</evidence>
<keyword evidence="3" id="KW-1185">Reference proteome</keyword>